<dbReference type="EMBL" id="JBHSKF010000007">
    <property type="protein sequence ID" value="MFC5288682.1"/>
    <property type="molecule type" value="Genomic_DNA"/>
</dbReference>
<keyword evidence="2" id="KW-1185">Reference proteome</keyword>
<reference evidence="2" key="1">
    <citation type="journal article" date="2019" name="Int. J. Syst. Evol. Microbiol.">
        <title>The Global Catalogue of Microorganisms (GCM) 10K type strain sequencing project: providing services to taxonomists for standard genome sequencing and annotation.</title>
        <authorList>
            <consortium name="The Broad Institute Genomics Platform"/>
            <consortium name="The Broad Institute Genome Sequencing Center for Infectious Disease"/>
            <person name="Wu L."/>
            <person name="Ma J."/>
        </authorList>
    </citation>
    <scope>NUCLEOTIDE SEQUENCE [LARGE SCALE GENOMIC DNA]</scope>
    <source>
        <strain evidence="2">CCUG 59778</strain>
    </source>
</reference>
<organism evidence="1 2">
    <name type="scientific">Actinokineospora guangxiensis</name>
    <dbReference type="NCBI Taxonomy" id="1490288"/>
    <lineage>
        <taxon>Bacteria</taxon>
        <taxon>Bacillati</taxon>
        <taxon>Actinomycetota</taxon>
        <taxon>Actinomycetes</taxon>
        <taxon>Pseudonocardiales</taxon>
        <taxon>Pseudonocardiaceae</taxon>
        <taxon>Actinokineospora</taxon>
    </lineage>
</organism>
<dbReference type="RefSeq" id="WP_378248526.1">
    <property type="nucleotide sequence ID" value="NZ_JBHSKF010000007.1"/>
</dbReference>
<comment type="caution">
    <text evidence="1">The sequence shown here is derived from an EMBL/GenBank/DDBJ whole genome shotgun (WGS) entry which is preliminary data.</text>
</comment>
<protein>
    <submittedName>
        <fullName evidence="1">Uncharacterized protein</fullName>
    </submittedName>
</protein>
<evidence type="ECO:0000313" key="2">
    <source>
        <dbReference type="Proteomes" id="UP001596157"/>
    </source>
</evidence>
<accession>A0ABW0EPC0</accession>
<gene>
    <name evidence="1" type="ORF">ACFPM7_16600</name>
</gene>
<dbReference type="Proteomes" id="UP001596157">
    <property type="component" value="Unassembled WGS sequence"/>
</dbReference>
<name>A0ABW0EPC0_9PSEU</name>
<proteinExistence type="predicted"/>
<evidence type="ECO:0000313" key="1">
    <source>
        <dbReference type="EMBL" id="MFC5288682.1"/>
    </source>
</evidence>
<sequence>MPTKLRPVVHVTPTATGLHFRGWTSSFTVEAGAGLARLWERLAGPLAAGVEDSWLTPAQHTPAPVAAAIASIMANLRDHDMLVTVPPGWGEPGPGMPAPKVAAWLESSAADPAAAWALLRAVTVDLDGPGPLVEAARRSLAATGVRVGSVGPGTELVLVAGDLAVRAGCAGETGFVTVAGTKAEAQRTAAAVWARLGVEPAACPPDVLAALVGSAAVHRVVCAAAGMSDPADEAAESSTSTGPREPARVLVATLEPFQARYHPMPHPEATPAEAVAFADALAAIEVAADPVLGAWPPVELGDLPQVPASLAVCAGTLGVGTTADAARLDAALRHAGATAPAGVQVGADGMHARGLVLRVAARGRLLGDAGPVADTEWAADPTARRWWKALTLRYAVPASVRIARLTEHAVHAEISAGGRGLAWAVERTAADAVAFATLAAVGVEQARRAGVSSAPVLLSGAAPAWTPESTTDVPWQSRDWHWPHGVRDGEERLQSSLIEVLGTPLASTFGRSAGIAAYAPGAVEVRR</sequence>